<reference evidence="2" key="1">
    <citation type="submission" date="2016-06" db="EMBL/GenBank/DDBJ databases">
        <title>Parallel loss of symbiosis genes in relatives of nitrogen-fixing non-legume Parasponia.</title>
        <authorList>
            <person name="Van Velzen R."/>
            <person name="Holmer R."/>
            <person name="Bu F."/>
            <person name="Rutten L."/>
            <person name="Van Zeijl A."/>
            <person name="Liu W."/>
            <person name="Santuari L."/>
            <person name="Cao Q."/>
            <person name="Sharma T."/>
            <person name="Shen D."/>
            <person name="Roswanjaya Y."/>
            <person name="Wardhani T."/>
            <person name="Kalhor M.S."/>
            <person name="Jansen J."/>
            <person name="Van den Hoogen J."/>
            <person name="Gungor B."/>
            <person name="Hartog M."/>
            <person name="Hontelez J."/>
            <person name="Verver J."/>
            <person name="Yang W.-C."/>
            <person name="Schijlen E."/>
            <person name="Repin R."/>
            <person name="Schilthuizen M."/>
            <person name="Schranz E."/>
            <person name="Heidstra R."/>
            <person name="Miyata K."/>
            <person name="Fedorova E."/>
            <person name="Kohlen W."/>
            <person name="Bisseling T."/>
            <person name="Smit S."/>
            <person name="Geurts R."/>
        </authorList>
    </citation>
    <scope>NUCLEOTIDE SEQUENCE [LARGE SCALE GENOMIC DNA]</scope>
    <source>
        <strain evidence="2">cv. WU1-14</strain>
    </source>
</reference>
<proteinExistence type="predicted"/>
<protein>
    <submittedName>
        <fullName evidence="1">Uncharacterized protein</fullName>
    </submittedName>
</protein>
<gene>
    <name evidence="1" type="ORF">PanWU01x14_140120</name>
</gene>
<organism evidence="1 2">
    <name type="scientific">Parasponia andersonii</name>
    <name type="common">Sponia andersonii</name>
    <dbReference type="NCBI Taxonomy" id="3476"/>
    <lineage>
        <taxon>Eukaryota</taxon>
        <taxon>Viridiplantae</taxon>
        <taxon>Streptophyta</taxon>
        <taxon>Embryophyta</taxon>
        <taxon>Tracheophyta</taxon>
        <taxon>Spermatophyta</taxon>
        <taxon>Magnoliopsida</taxon>
        <taxon>eudicotyledons</taxon>
        <taxon>Gunneridae</taxon>
        <taxon>Pentapetalae</taxon>
        <taxon>rosids</taxon>
        <taxon>fabids</taxon>
        <taxon>Rosales</taxon>
        <taxon>Cannabaceae</taxon>
        <taxon>Parasponia</taxon>
    </lineage>
</organism>
<dbReference type="PANTHER" id="PTHR11709">
    <property type="entry name" value="MULTI-COPPER OXIDASE"/>
    <property type="match status" value="1"/>
</dbReference>
<dbReference type="PANTHER" id="PTHR11709:SF292">
    <property type="entry name" value="LACCASE-1"/>
    <property type="match status" value="1"/>
</dbReference>
<evidence type="ECO:0000313" key="2">
    <source>
        <dbReference type="Proteomes" id="UP000237105"/>
    </source>
</evidence>
<sequence>MEDTDFATKFSEKLRSLGSARYPCNVPKNIEKRVIIAISLNLQDCLKNKTCKCYKGKGFYASMNNQSFVRPSLSILESYYNKGKTGHDDHRFAAPYSQRRLRDRLITRRTIPFMFMDTNFSWWEKRLGTLILPRTRVSIIWLTHRKGTRWRFRPGVSAAIRFKVNNPEVWIDHILPS</sequence>
<accession>A0A2P5CM99</accession>
<dbReference type="Proteomes" id="UP000237105">
    <property type="component" value="Unassembled WGS sequence"/>
</dbReference>
<comment type="caution">
    <text evidence="1">The sequence shown here is derived from an EMBL/GenBank/DDBJ whole genome shotgun (WGS) entry which is preliminary data.</text>
</comment>
<dbReference type="InterPro" id="IPR045087">
    <property type="entry name" value="Cu-oxidase_fam"/>
</dbReference>
<dbReference type="OrthoDB" id="2121828at2759"/>
<name>A0A2P5CM99_PARAD</name>
<evidence type="ECO:0000313" key="1">
    <source>
        <dbReference type="EMBL" id="PON62162.1"/>
    </source>
</evidence>
<keyword evidence="2" id="KW-1185">Reference proteome</keyword>
<dbReference type="STRING" id="3476.A0A2P5CM99"/>
<dbReference type="AlphaFoldDB" id="A0A2P5CM99"/>
<dbReference type="GO" id="GO:0016491">
    <property type="term" value="F:oxidoreductase activity"/>
    <property type="evidence" value="ECO:0007669"/>
    <property type="project" value="TreeGrafter"/>
</dbReference>
<dbReference type="EMBL" id="JXTB01000115">
    <property type="protein sequence ID" value="PON62162.1"/>
    <property type="molecule type" value="Genomic_DNA"/>
</dbReference>